<dbReference type="InterPro" id="IPR002514">
    <property type="entry name" value="Transposase_8"/>
</dbReference>
<evidence type="ECO:0000313" key="1">
    <source>
        <dbReference type="EMBL" id="MBT9311748.1"/>
    </source>
</evidence>
<dbReference type="EMBL" id="JADOER010000004">
    <property type="protein sequence ID" value="MBT9311748.1"/>
    <property type="molecule type" value="Genomic_DNA"/>
</dbReference>
<comment type="caution">
    <text evidence="1">The sequence shown here is derived from an EMBL/GenBank/DDBJ whole genome shotgun (WGS) entry which is preliminary data.</text>
</comment>
<accession>A0ABS5Y1P6</accession>
<keyword evidence="2" id="KW-1185">Reference proteome</keyword>
<evidence type="ECO:0000313" key="2">
    <source>
        <dbReference type="Proteomes" id="UP001196661"/>
    </source>
</evidence>
<dbReference type="InterPro" id="IPR036388">
    <property type="entry name" value="WH-like_DNA-bd_sf"/>
</dbReference>
<dbReference type="RefSeq" id="WP_215617617.1">
    <property type="nucleotide sequence ID" value="NZ_JADOER010000004.1"/>
</dbReference>
<name>A0ABS5Y1P6_9CYAN</name>
<dbReference type="Pfam" id="PF01527">
    <property type="entry name" value="HTH_Tnp_1"/>
    <property type="match status" value="1"/>
</dbReference>
<reference evidence="1 2" key="1">
    <citation type="journal article" date="2021" name="Mar. Drugs">
        <title>Genome Reduction and Secondary Metabolism of the Marine Sponge-Associated Cyanobacterium Leptothoe.</title>
        <authorList>
            <person name="Konstantinou D."/>
            <person name="Popin R.V."/>
            <person name="Fewer D.P."/>
            <person name="Sivonen K."/>
            <person name="Gkelis S."/>
        </authorList>
    </citation>
    <scope>NUCLEOTIDE SEQUENCE [LARGE SCALE GENOMIC DNA]</scope>
    <source>
        <strain evidence="1 2">TAU-MAC 1615</strain>
    </source>
</reference>
<gene>
    <name evidence="1" type="ORF">IXB28_05985</name>
</gene>
<dbReference type="InterPro" id="IPR009057">
    <property type="entry name" value="Homeodomain-like_sf"/>
</dbReference>
<proteinExistence type="predicted"/>
<dbReference type="SUPFAM" id="SSF46689">
    <property type="entry name" value="Homeodomain-like"/>
    <property type="match status" value="1"/>
</dbReference>
<dbReference type="Proteomes" id="UP001196661">
    <property type="component" value="Unassembled WGS sequence"/>
</dbReference>
<dbReference type="Gene3D" id="1.10.10.10">
    <property type="entry name" value="Winged helix-like DNA-binding domain superfamily/Winged helix DNA-binding domain"/>
    <property type="match status" value="1"/>
</dbReference>
<protein>
    <submittedName>
        <fullName evidence="1">Transposase</fullName>
    </submittedName>
</protein>
<sequence length="100" mass="11292">MASKHRNYSSEFKAKVVLEIIRGERSVSEASRAHKVHTSVINRWRNEFLKQAHLAFRGNGSGNESAERIAELERMVGRLTMELAVAKKASDLWNLSGNEP</sequence>
<organism evidence="1 2">
    <name type="scientific">Leptothoe kymatousa TAU-MAC 1615</name>
    <dbReference type="NCBI Taxonomy" id="2364775"/>
    <lineage>
        <taxon>Bacteria</taxon>
        <taxon>Bacillati</taxon>
        <taxon>Cyanobacteriota</taxon>
        <taxon>Cyanophyceae</taxon>
        <taxon>Nodosilineales</taxon>
        <taxon>Cymatolegaceae</taxon>
        <taxon>Leptothoe</taxon>
        <taxon>Leptothoe kymatousa</taxon>
    </lineage>
</organism>